<dbReference type="PROSITE" id="PS00135">
    <property type="entry name" value="TRYPSIN_SER"/>
    <property type="match status" value="1"/>
</dbReference>
<dbReference type="SMART" id="SM00020">
    <property type="entry name" value="Tryp_SPc"/>
    <property type="match status" value="1"/>
</dbReference>
<evidence type="ECO:0000313" key="4">
    <source>
        <dbReference type="EMBL" id="KOX72765.1"/>
    </source>
</evidence>
<reference evidence="4 5" key="1">
    <citation type="submission" date="2015-07" db="EMBL/GenBank/DDBJ databases">
        <title>The genome of Melipona quadrifasciata.</title>
        <authorList>
            <person name="Pan H."/>
            <person name="Kapheim K."/>
        </authorList>
    </citation>
    <scope>NUCLEOTIDE SEQUENCE [LARGE SCALE GENOMIC DNA]</scope>
    <source>
        <strain evidence="4">0111107301</strain>
        <tissue evidence="4">Whole body</tissue>
    </source>
</reference>
<evidence type="ECO:0000256" key="1">
    <source>
        <dbReference type="ARBA" id="ARBA00022729"/>
    </source>
</evidence>
<dbReference type="SMART" id="SM00680">
    <property type="entry name" value="CLIP"/>
    <property type="match status" value="1"/>
</dbReference>
<dbReference type="AlphaFoldDB" id="A0A0M8ZWW6"/>
<protein>
    <submittedName>
        <fullName evidence="4">Serine protease snake</fullName>
    </submittedName>
</protein>
<dbReference type="GO" id="GO:0004252">
    <property type="term" value="F:serine-type endopeptidase activity"/>
    <property type="evidence" value="ECO:0007669"/>
    <property type="project" value="InterPro"/>
</dbReference>
<dbReference type="GO" id="GO:0006508">
    <property type="term" value="P:proteolysis"/>
    <property type="evidence" value="ECO:0007669"/>
    <property type="project" value="UniProtKB-KW"/>
</dbReference>
<dbReference type="InterPro" id="IPR033116">
    <property type="entry name" value="TRYPSIN_SER"/>
</dbReference>
<dbReference type="Proteomes" id="UP000053105">
    <property type="component" value="Unassembled WGS sequence"/>
</dbReference>
<dbReference type="InterPro" id="IPR001314">
    <property type="entry name" value="Peptidase_S1A"/>
</dbReference>
<proteinExistence type="predicted"/>
<dbReference type="CDD" id="cd00190">
    <property type="entry name" value="Tryp_SPc"/>
    <property type="match status" value="1"/>
</dbReference>
<keyword evidence="4" id="KW-0378">Hydrolase</keyword>
<dbReference type="STRING" id="166423.A0A0M8ZWW6"/>
<dbReference type="EMBL" id="KQ435812">
    <property type="protein sequence ID" value="KOX72765.1"/>
    <property type="molecule type" value="Genomic_DNA"/>
</dbReference>
<dbReference type="Gene3D" id="2.40.10.10">
    <property type="entry name" value="Trypsin-like serine proteases"/>
    <property type="match status" value="2"/>
</dbReference>
<dbReference type="PROSITE" id="PS50240">
    <property type="entry name" value="TRYPSIN_DOM"/>
    <property type="match status" value="1"/>
</dbReference>
<organism evidence="4 5">
    <name type="scientific">Melipona quadrifasciata</name>
    <dbReference type="NCBI Taxonomy" id="166423"/>
    <lineage>
        <taxon>Eukaryota</taxon>
        <taxon>Metazoa</taxon>
        <taxon>Ecdysozoa</taxon>
        <taxon>Arthropoda</taxon>
        <taxon>Hexapoda</taxon>
        <taxon>Insecta</taxon>
        <taxon>Pterygota</taxon>
        <taxon>Neoptera</taxon>
        <taxon>Endopterygota</taxon>
        <taxon>Hymenoptera</taxon>
        <taxon>Apocrita</taxon>
        <taxon>Aculeata</taxon>
        <taxon>Apoidea</taxon>
        <taxon>Anthophila</taxon>
        <taxon>Apidae</taxon>
        <taxon>Melipona</taxon>
    </lineage>
</organism>
<keyword evidence="4" id="KW-0645">Protease</keyword>
<feature type="domain" description="Peptidase S1" evidence="3">
    <location>
        <begin position="57"/>
        <end position="313"/>
    </location>
</feature>
<evidence type="ECO:0000313" key="5">
    <source>
        <dbReference type="Proteomes" id="UP000053105"/>
    </source>
</evidence>
<name>A0A0M8ZWW6_9HYME</name>
<dbReference type="OrthoDB" id="6339452at2759"/>
<keyword evidence="5" id="KW-1185">Reference proteome</keyword>
<dbReference type="InterPro" id="IPR022700">
    <property type="entry name" value="CLIP"/>
</dbReference>
<dbReference type="PRINTS" id="PR00722">
    <property type="entry name" value="CHYMOTRYPSIN"/>
</dbReference>
<accession>A0A0M8ZWW6</accession>
<dbReference type="PANTHER" id="PTHR24260">
    <property type="match status" value="1"/>
</dbReference>
<dbReference type="PANTHER" id="PTHR24260:SF147">
    <property type="entry name" value="EG:BACR7A4.3 PROTEIN-RELATED"/>
    <property type="match status" value="1"/>
</dbReference>
<keyword evidence="2" id="KW-1015">Disulfide bond</keyword>
<dbReference type="Pfam" id="PF00089">
    <property type="entry name" value="Trypsin"/>
    <property type="match status" value="1"/>
</dbReference>
<sequence length="316" mass="35540">MLYSEYSRSEILSQRNFCCVEVITLDCSKTFLVIVLCTSLEHVRTTVTDHYVRDRCITDGVPGVCTFFPQCPPMYQNALIGQFPRQVCGFSNLTPIVCCPQTMITTTRGARAAIGVVNANWVRLGDSNIEKMDNHTGAINVRVIERIRYPLYRPLSRYHDIAFPKLEREIIFIRFIRPCCLYIANSLSDNNSSDKAIAMGWGTVEWGGNSSSDLLKITLNLIPHSECNRIFTNGENDSTLRYGIVENWQICAGGLEKDTCQGDSGGPLIVHNNTNFMFSLVEVTSFGKLCGSVSPGIYTRIYNYVSWIENIVWPDP</sequence>
<gene>
    <name evidence="4" type="ORF">WN51_00705</name>
</gene>
<keyword evidence="1" id="KW-0732">Signal</keyword>
<dbReference type="InterPro" id="IPR051333">
    <property type="entry name" value="CLIP_Serine_Protease"/>
</dbReference>
<evidence type="ECO:0000256" key="2">
    <source>
        <dbReference type="ARBA" id="ARBA00023157"/>
    </source>
</evidence>
<dbReference type="SUPFAM" id="SSF50494">
    <property type="entry name" value="Trypsin-like serine proteases"/>
    <property type="match status" value="1"/>
</dbReference>
<dbReference type="InterPro" id="IPR001254">
    <property type="entry name" value="Trypsin_dom"/>
</dbReference>
<dbReference type="InterPro" id="IPR009003">
    <property type="entry name" value="Peptidase_S1_PA"/>
</dbReference>
<evidence type="ECO:0000259" key="3">
    <source>
        <dbReference type="PROSITE" id="PS50240"/>
    </source>
</evidence>
<dbReference type="InterPro" id="IPR043504">
    <property type="entry name" value="Peptidase_S1_PA_chymotrypsin"/>
</dbReference>